<comment type="caution">
    <text evidence="11">The sequence shown here is derived from an EMBL/GenBank/DDBJ whole genome shotgun (WGS) entry which is preliminary data.</text>
</comment>
<feature type="signal peptide" evidence="10">
    <location>
        <begin position="1"/>
        <end position="19"/>
    </location>
</feature>
<evidence type="ECO:0000256" key="2">
    <source>
        <dbReference type="ARBA" id="ARBA00004477"/>
    </source>
</evidence>
<dbReference type="EMBL" id="JNBS01002211">
    <property type="protein sequence ID" value="OQR94033.1"/>
    <property type="molecule type" value="Genomic_DNA"/>
</dbReference>
<dbReference type="OrthoDB" id="61749at2759"/>
<dbReference type="Pfam" id="PF04756">
    <property type="entry name" value="OST3_OST6"/>
    <property type="match status" value="1"/>
</dbReference>
<reference evidence="11 12" key="1">
    <citation type="journal article" date="2014" name="Genome Biol. Evol.">
        <title>The secreted proteins of Achlya hypogyna and Thraustotheca clavata identify the ancestral oomycete secretome and reveal gene acquisitions by horizontal gene transfer.</title>
        <authorList>
            <person name="Misner I."/>
            <person name="Blouin N."/>
            <person name="Leonard G."/>
            <person name="Richards T.A."/>
            <person name="Lane C.E."/>
        </authorList>
    </citation>
    <scope>NUCLEOTIDE SEQUENCE [LARGE SCALE GENOMIC DNA]</scope>
    <source>
        <strain evidence="11 12">ATCC 34112</strain>
    </source>
</reference>
<comment type="function">
    <text evidence="1">Subunit of the oligosaccharyl transferase (OST) complex that catalyzes the initial transfer of a defined glycan (Glc(3)Man(9)GlcNAc(2) in eukaryotes) from the lipid carrier dolichol-pyrophosphate to an asparagine residue within an Asn-X-Ser/Thr consensus motif in nascent polypeptide chains, the first step in protein N-glycosylation. N-glycosylation occurs cotranslationally and the complex associates with the Sec61 complex at the channel-forming translocon complex that mediates protein translocation across the endoplasmic reticulum (ER). All subunits are required for a maximal enzyme activity.</text>
</comment>
<protein>
    <submittedName>
        <fullName evidence="11">Uncharacterized protein</fullName>
    </submittedName>
</protein>
<feature type="transmembrane region" description="Helical" evidence="9">
    <location>
        <begin position="283"/>
        <end position="302"/>
    </location>
</feature>
<keyword evidence="6" id="KW-0256">Endoplasmic reticulum</keyword>
<evidence type="ECO:0000256" key="3">
    <source>
        <dbReference type="ARBA" id="ARBA00009561"/>
    </source>
</evidence>
<dbReference type="PANTHER" id="PTHR12692:SF0">
    <property type="entry name" value="GH11935P"/>
    <property type="match status" value="1"/>
</dbReference>
<keyword evidence="12" id="KW-1185">Reference proteome</keyword>
<keyword evidence="5 10" id="KW-0732">Signal</keyword>
<evidence type="ECO:0000256" key="10">
    <source>
        <dbReference type="SAM" id="SignalP"/>
    </source>
</evidence>
<evidence type="ECO:0000256" key="4">
    <source>
        <dbReference type="ARBA" id="ARBA00022692"/>
    </source>
</evidence>
<evidence type="ECO:0000256" key="8">
    <source>
        <dbReference type="ARBA" id="ARBA00023136"/>
    </source>
</evidence>
<dbReference type="GO" id="GO:0008250">
    <property type="term" value="C:oligosaccharyltransferase complex"/>
    <property type="evidence" value="ECO:0007669"/>
    <property type="project" value="TreeGrafter"/>
</dbReference>
<evidence type="ECO:0000256" key="1">
    <source>
        <dbReference type="ARBA" id="ARBA00002791"/>
    </source>
</evidence>
<keyword evidence="4 9" id="KW-0812">Transmembrane</keyword>
<comment type="subcellular location">
    <subcellularLocation>
        <location evidence="2">Endoplasmic reticulum membrane</location>
        <topology evidence="2">Multi-pass membrane protein</topology>
    </subcellularLocation>
</comment>
<gene>
    <name evidence="11" type="ORF">THRCLA_22262</name>
</gene>
<dbReference type="AlphaFoldDB" id="A0A1V9Z7R5"/>
<comment type="similarity">
    <text evidence="3">Belongs to the OST3/OST6 family.</text>
</comment>
<proteinExistence type="inferred from homology"/>
<evidence type="ECO:0000256" key="7">
    <source>
        <dbReference type="ARBA" id="ARBA00022989"/>
    </source>
</evidence>
<feature type="chain" id="PRO_5012709443" evidence="10">
    <location>
        <begin position="20"/>
        <end position="345"/>
    </location>
</feature>
<evidence type="ECO:0000313" key="12">
    <source>
        <dbReference type="Proteomes" id="UP000243217"/>
    </source>
</evidence>
<name>A0A1V9Z7R5_9STRA</name>
<evidence type="ECO:0000313" key="11">
    <source>
        <dbReference type="EMBL" id="OQR94033.1"/>
    </source>
</evidence>
<keyword evidence="7 9" id="KW-1133">Transmembrane helix</keyword>
<accession>A0A1V9Z7R5</accession>
<feature type="transmembrane region" description="Helical" evidence="9">
    <location>
        <begin position="198"/>
        <end position="215"/>
    </location>
</feature>
<dbReference type="PANTHER" id="PTHR12692">
    <property type="entry name" value="DOLICHYL-DIPHOSPHOOLIGOSACCHARIDE--PROTEIN GLYCOSYLTRANSFERASE-RELATED"/>
    <property type="match status" value="1"/>
</dbReference>
<dbReference type="InterPro" id="IPR021149">
    <property type="entry name" value="OligosaccharylTrfase_OST3/OST6"/>
</dbReference>
<keyword evidence="8 9" id="KW-0472">Membrane</keyword>
<dbReference type="Proteomes" id="UP000243217">
    <property type="component" value="Unassembled WGS sequence"/>
</dbReference>
<dbReference type="GO" id="GO:0018279">
    <property type="term" value="P:protein N-linked glycosylation via asparagine"/>
    <property type="evidence" value="ECO:0007669"/>
    <property type="project" value="TreeGrafter"/>
</dbReference>
<evidence type="ECO:0000256" key="5">
    <source>
        <dbReference type="ARBA" id="ARBA00022729"/>
    </source>
</evidence>
<organism evidence="11 12">
    <name type="scientific">Thraustotheca clavata</name>
    <dbReference type="NCBI Taxonomy" id="74557"/>
    <lineage>
        <taxon>Eukaryota</taxon>
        <taxon>Sar</taxon>
        <taxon>Stramenopiles</taxon>
        <taxon>Oomycota</taxon>
        <taxon>Saprolegniomycetes</taxon>
        <taxon>Saprolegniales</taxon>
        <taxon>Achlyaceae</taxon>
        <taxon>Thraustotheca</taxon>
    </lineage>
</organism>
<evidence type="ECO:0000256" key="6">
    <source>
        <dbReference type="ARBA" id="ARBA00022824"/>
    </source>
</evidence>
<evidence type="ECO:0000256" key="9">
    <source>
        <dbReference type="SAM" id="Phobius"/>
    </source>
</evidence>
<sequence>MRSLFIAFLALLLITIVYGQEEVDDFVEDYFYTDEIDVIPTVPVPEGLSPGMIELSNTQLKPYKDLILNPSRSSHVLVLLSTSEETRASFVRAVKILQRRDGADIYFFAVPLEASDDTFEETFKDAHKISTLPEAGLHVLADFPPGTQYGMQLVRDHARIVDPLQLSDASWEEKLTSMVQELTAPPPPPPKESDGSQLYTFLVIGLCAHIAFSIIPRFYANREFLLPMITSKMTWLFLCTSVMFFSISGTFFTIIHGASLFYIGPNGVAFMHPSSQRQFALEGWTLGGMPLAASLVLIAVNKGMPYILGPDNRFHAATMLIMAFVMLCFFEHVLFTTKNRWYRLF</sequence>
<dbReference type="STRING" id="74557.A0A1V9Z7R5"/>
<feature type="transmembrane region" description="Helical" evidence="9">
    <location>
        <begin position="314"/>
        <end position="335"/>
    </location>
</feature>
<feature type="transmembrane region" description="Helical" evidence="9">
    <location>
        <begin position="235"/>
        <end position="263"/>
    </location>
</feature>